<organism evidence="2 3">
    <name type="scientific">Actinoplanes xinjiangensis</name>
    <dbReference type="NCBI Taxonomy" id="512350"/>
    <lineage>
        <taxon>Bacteria</taxon>
        <taxon>Bacillati</taxon>
        <taxon>Actinomycetota</taxon>
        <taxon>Actinomycetes</taxon>
        <taxon>Micromonosporales</taxon>
        <taxon>Micromonosporaceae</taxon>
        <taxon>Actinoplanes</taxon>
    </lineage>
</organism>
<evidence type="ECO:0000313" key="3">
    <source>
        <dbReference type="Proteomes" id="UP000245697"/>
    </source>
</evidence>
<dbReference type="PROSITE" id="PS50231">
    <property type="entry name" value="RICIN_B_LECTIN"/>
    <property type="match status" value="1"/>
</dbReference>
<accession>A0A316F9V6</accession>
<proteinExistence type="predicted"/>
<dbReference type="InterPro" id="IPR035992">
    <property type="entry name" value="Ricin_B-like_lectins"/>
</dbReference>
<dbReference type="Proteomes" id="UP000245697">
    <property type="component" value="Unassembled WGS sequence"/>
</dbReference>
<reference evidence="2 3" key="1">
    <citation type="submission" date="2018-05" db="EMBL/GenBank/DDBJ databases">
        <title>Genomic Encyclopedia of Archaeal and Bacterial Type Strains, Phase II (KMG-II): from individual species to whole genera.</title>
        <authorList>
            <person name="Goeker M."/>
        </authorList>
    </citation>
    <scope>NUCLEOTIDE SEQUENCE [LARGE SCALE GENOMIC DNA]</scope>
    <source>
        <strain evidence="2 3">DSM 45184</strain>
    </source>
</reference>
<sequence length="232" mass="25313">MRPDRRHSEIGTCEPLGERATRTMTVALAAAGAVFIAATAAPPAHATSARTDHETATLVEITNLYSPNLRLDVMWGSIEAGAGVFLWPDNAGTSQEFEKIDSGDGFFRLKAQHSGQCLRTDWREGTVTNGTPIIQWWSCSQGYSPAEWSLSYVRDTLSHPGSFGPTKMLIRNRDSGLCLDARNDAAGPPPWRVVLQVRNCLTADTDPNVMNQLWSFTPATSQPVKGPHSVTF</sequence>
<keyword evidence="2" id="KW-0430">Lectin</keyword>
<dbReference type="GO" id="GO:0030246">
    <property type="term" value="F:carbohydrate binding"/>
    <property type="evidence" value="ECO:0007669"/>
    <property type="project" value="UniProtKB-KW"/>
</dbReference>
<dbReference type="SMART" id="SM00458">
    <property type="entry name" value="RICIN"/>
    <property type="match status" value="1"/>
</dbReference>
<evidence type="ECO:0000259" key="1">
    <source>
        <dbReference type="SMART" id="SM00458"/>
    </source>
</evidence>
<dbReference type="InterPro" id="IPR000772">
    <property type="entry name" value="Ricin_B_lectin"/>
</dbReference>
<dbReference type="AlphaFoldDB" id="A0A316F9V6"/>
<dbReference type="EMBL" id="QGGR01000011">
    <property type="protein sequence ID" value="PWK45065.1"/>
    <property type="molecule type" value="Genomic_DNA"/>
</dbReference>
<name>A0A316F9V6_9ACTN</name>
<dbReference type="SUPFAM" id="SSF50370">
    <property type="entry name" value="Ricin B-like lectins"/>
    <property type="match status" value="1"/>
</dbReference>
<comment type="caution">
    <text evidence="2">The sequence shown here is derived from an EMBL/GenBank/DDBJ whole genome shotgun (WGS) entry which is preliminary data.</text>
</comment>
<evidence type="ECO:0000313" key="2">
    <source>
        <dbReference type="EMBL" id="PWK45065.1"/>
    </source>
</evidence>
<feature type="domain" description="Ricin B lectin" evidence="1">
    <location>
        <begin position="59"/>
        <end position="217"/>
    </location>
</feature>
<dbReference type="Pfam" id="PF14200">
    <property type="entry name" value="RicinB_lectin_2"/>
    <property type="match status" value="1"/>
</dbReference>
<dbReference type="CDD" id="cd00161">
    <property type="entry name" value="beta-trefoil_Ricin-like"/>
    <property type="match status" value="1"/>
</dbReference>
<dbReference type="Gene3D" id="2.80.10.50">
    <property type="match status" value="1"/>
</dbReference>
<keyword evidence="3" id="KW-1185">Reference proteome</keyword>
<gene>
    <name evidence="2" type="ORF">BC793_11137</name>
</gene>
<protein>
    <submittedName>
        <fullName evidence="2">Ricin-type beta-trefoil lectin protein</fullName>
    </submittedName>
</protein>